<organism evidence="2 3">
    <name type="scientific">Agromyces larvae</name>
    <dbReference type="NCBI Taxonomy" id="2929802"/>
    <lineage>
        <taxon>Bacteria</taxon>
        <taxon>Bacillati</taxon>
        <taxon>Actinomycetota</taxon>
        <taxon>Actinomycetes</taxon>
        <taxon>Micrococcales</taxon>
        <taxon>Microbacteriaceae</taxon>
        <taxon>Agromyces</taxon>
    </lineage>
</organism>
<dbReference type="EMBL" id="CP094528">
    <property type="protein sequence ID" value="UOE45282.1"/>
    <property type="molecule type" value="Genomic_DNA"/>
</dbReference>
<dbReference type="Gene3D" id="1.10.10.10">
    <property type="entry name" value="Winged helix-like DNA-binding domain superfamily/Winged helix DNA-binding domain"/>
    <property type="match status" value="1"/>
</dbReference>
<reference evidence="2 3" key="1">
    <citation type="submission" date="2022-03" db="EMBL/GenBank/DDBJ databases">
        <title>Mucilaginibacter sp. isolated from the gut of Protaetia brevitarsis seulensis larvae.</title>
        <authorList>
            <person name="Won M."/>
            <person name="Kim S.-J."/>
            <person name="Kwon S.-W."/>
        </authorList>
    </citation>
    <scope>NUCLEOTIDE SEQUENCE [LARGE SCALE GENOMIC DNA]</scope>
    <source>
        <strain evidence="2 3">CFWR-12</strain>
    </source>
</reference>
<evidence type="ECO:0000313" key="3">
    <source>
        <dbReference type="Proteomes" id="UP000832097"/>
    </source>
</evidence>
<feature type="compositionally biased region" description="Basic and acidic residues" evidence="1">
    <location>
        <begin position="180"/>
        <end position="190"/>
    </location>
</feature>
<name>A0ABY4C1D3_9MICO</name>
<feature type="region of interest" description="Disordered" evidence="1">
    <location>
        <begin position="170"/>
        <end position="221"/>
    </location>
</feature>
<dbReference type="InterPro" id="IPR036388">
    <property type="entry name" value="WH-like_DNA-bd_sf"/>
</dbReference>
<evidence type="ECO:0000256" key="1">
    <source>
        <dbReference type="SAM" id="MobiDB-lite"/>
    </source>
</evidence>
<evidence type="ECO:0000313" key="2">
    <source>
        <dbReference type="EMBL" id="UOE45282.1"/>
    </source>
</evidence>
<keyword evidence="3" id="KW-1185">Reference proteome</keyword>
<gene>
    <name evidence="2" type="ORF">MTO99_05825</name>
</gene>
<sequence length="221" mass="24025">MHLKLTQTVLDPPDWPDSKSALEFARTWQRHLREVGGVSAPPQLRGTTGAERKRLEEELVSAGIPGAKPNDRVSGGRVWLVFFELCRWYGIDGPFAWRSMEHLAADLGMSERTVRRAVARLNELDLIASRRWKKSTTGGSLAFRHYIPGLDDSAIPPADTVVIARPAPPDARGARWVPVDNHDAGAHGRPDAVSGQVPDAVSGQVPDAVSGQVPDAVSGEY</sequence>
<proteinExistence type="predicted"/>
<dbReference type="Proteomes" id="UP000832097">
    <property type="component" value="Chromosome"/>
</dbReference>
<accession>A0ABY4C1D3</accession>
<dbReference type="RefSeq" id="WP_243557741.1">
    <property type="nucleotide sequence ID" value="NZ_CP094528.1"/>
</dbReference>
<dbReference type="Pfam" id="PF13730">
    <property type="entry name" value="HTH_36"/>
    <property type="match status" value="1"/>
</dbReference>
<protein>
    <submittedName>
        <fullName evidence="2">Helix-turn-helix domain-containing protein</fullName>
    </submittedName>
</protein>